<feature type="transmembrane region" description="Helical" evidence="1">
    <location>
        <begin position="123"/>
        <end position="142"/>
    </location>
</feature>
<protein>
    <submittedName>
        <fullName evidence="3">DUF2157 domain-containing protein</fullName>
    </submittedName>
</protein>
<feature type="transmembrane region" description="Helical" evidence="1">
    <location>
        <begin position="353"/>
        <end position="373"/>
    </location>
</feature>
<dbReference type="Proteomes" id="UP001319060">
    <property type="component" value="Unassembled WGS sequence"/>
</dbReference>
<evidence type="ECO:0000313" key="3">
    <source>
        <dbReference type="EMBL" id="MBN3544507.1"/>
    </source>
</evidence>
<dbReference type="EMBL" id="JAFHKS010000042">
    <property type="protein sequence ID" value="MBN3544507.1"/>
    <property type="molecule type" value="Genomic_DNA"/>
</dbReference>
<feature type="transmembrane region" description="Helical" evidence="1">
    <location>
        <begin position="149"/>
        <end position="166"/>
    </location>
</feature>
<feature type="transmembrane region" description="Helical" evidence="1">
    <location>
        <begin position="198"/>
        <end position="214"/>
    </location>
</feature>
<dbReference type="InterPro" id="IPR018677">
    <property type="entry name" value="DUF2157"/>
</dbReference>
<comment type="caution">
    <text evidence="3">The sequence shown here is derived from an EMBL/GenBank/DDBJ whole genome shotgun (WGS) entry which is preliminary data.</text>
</comment>
<feature type="domain" description="DUF2157" evidence="2">
    <location>
        <begin position="11"/>
        <end position="143"/>
    </location>
</feature>
<reference evidence="3 4" key="1">
    <citation type="submission" date="2021-01" db="EMBL/GenBank/DDBJ databases">
        <title>Genome Sequencing of Type Strains.</title>
        <authorList>
            <person name="Lemaire J.F."/>
            <person name="Inderbitzin P."/>
            <person name="Collins S.B."/>
            <person name="Wespe N."/>
            <person name="Knight-Connoni V."/>
        </authorList>
    </citation>
    <scope>NUCLEOTIDE SEQUENCE [LARGE SCALE GENOMIC DNA]</scope>
    <source>
        <strain evidence="3 4">DSM 14730</strain>
    </source>
</reference>
<feature type="transmembrane region" description="Helical" evidence="1">
    <location>
        <begin position="220"/>
        <end position="237"/>
    </location>
</feature>
<organism evidence="3 4">
    <name type="scientific">Fictibacillus barbaricus</name>
    <dbReference type="NCBI Taxonomy" id="182136"/>
    <lineage>
        <taxon>Bacteria</taxon>
        <taxon>Bacillati</taxon>
        <taxon>Bacillota</taxon>
        <taxon>Bacilli</taxon>
        <taxon>Bacillales</taxon>
        <taxon>Fictibacillaceae</taxon>
        <taxon>Fictibacillus</taxon>
    </lineage>
</organism>
<evidence type="ECO:0000259" key="2">
    <source>
        <dbReference type="Pfam" id="PF09925"/>
    </source>
</evidence>
<feature type="transmembrane region" description="Helical" evidence="1">
    <location>
        <begin position="379"/>
        <end position="396"/>
    </location>
</feature>
<name>A0ABS2Z8N5_9BACL</name>
<keyword evidence="1" id="KW-1133">Transmembrane helix</keyword>
<evidence type="ECO:0000256" key="1">
    <source>
        <dbReference type="SAM" id="Phobius"/>
    </source>
</evidence>
<accession>A0ABS2Z8N5</accession>
<keyword evidence="4" id="KW-1185">Reference proteome</keyword>
<feature type="transmembrane region" description="Helical" evidence="1">
    <location>
        <begin position="67"/>
        <end position="86"/>
    </location>
</feature>
<sequence>MNKQWMRSEGQKWVEDKIITNDQLELIVERYPETKDSRKVTGILPVLASILIGLGILSFIASNWGEIPPLARLSLLMVVMLAFYAGGERYLKTGNETFGTSLNLLGIISFGASIILLGQTFHLNAVDARLFVFWSLPAVYFLFRDRQKLYYFLLAVLTLGGQLYSLNEFQSFSYLLFTIFLISSGSFVFLYPRSLESWLFTIGLSLQAMMFIIAEDINFLWFFLFGFALFTAGLWSLKQVFKQPFNRLGTLIGFGFAYGLYFLLTNEFSSDFELPNPYAFLSVWIVILALSIIKKRKDSLYLHAWDLLIFIPLFYLENIAVPLFVGIVYLIVMFIYSGSKLAEGYRNENPSQINFGIVLFLLVCLMGYFNLAWAFMPKSLFFLIGGILLFILNAFLQRKKKQVLKNGGPHHA</sequence>
<keyword evidence="1" id="KW-0812">Transmembrane</keyword>
<feature type="transmembrane region" description="Helical" evidence="1">
    <location>
        <begin position="322"/>
        <end position="341"/>
    </location>
</feature>
<keyword evidence="1" id="KW-0472">Membrane</keyword>
<dbReference type="Pfam" id="PF09925">
    <property type="entry name" value="DUF2157"/>
    <property type="match status" value="1"/>
</dbReference>
<evidence type="ECO:0000313" key="4">
    <source>
        <dbReference type="Proteomes" id="UP001319060"/>
    </source>
</evidence>
<feature type="transmembrane region" description="Helical" evidence="1">
    <location>
        <begin position="98"/>
        <end position="117"/>
    </location>
</feature>
<gene>
    <name evidence="3" type="ORF">JYA64_04340</name>
</gene>
<feature type="transmembrane region" description="Helical" evidence="1">
    <location>
        <begin position="276"/>
        <end position="293"/>
    </location>
</feature>
<feature type="transmembrane region" description="Helical" evidence="1">
    <location>
        <begin position="244"/>
        <end position="264"/>
    </location>
</feature>
<feature type="transmembrane region" description="Helical" evidence="1">
    <location>
        <begin position="172"/>
        <end position="191"/>
    </location>
</feature>
<feature type="transmembrane region" description="Helical" evidence="1">
    <location>
        <begin position="40"/>
        <end position="61"/>
    </location>
</feature>
<proteinExistence type="predicted"/>
<dbReference type="RefSeq" id="WP_188403795.1">
    <property type="nucleotide sequence ID" value="NZ_BMCE01000002.1"/>
</dbReference>